<dbReference type="GO" id="GO:0006351">
    <property type="term" value="P:DNA-templated transcription"/>
    <property type="evidence" value="ECO:0007669"/>
    <property type="project" value="InterPro"/>
</dbReference>
<dbReference type="InterPro" id="IPR038120">
    <property type="entry name" value="Rpb1_funnel_sf"/>
</dbReference>
<geneLocation type="plastid" evidence="9"/>
<dbReference type="InterPro" id="IPR045867">
    <property type="entry name" value="DNA-dir_RpoC_beta_prime"/>
</dbReference>
<dbReference type="InterPro" id="IPR007081">
    <property type="entry name" value="RNA_pol_Rpb1_5"/>
</dbReference>
<dbReference type="SUPFAM" id="SSF64484">
    <property type="entry name" value="beta and beta-prime subunits of DNA dependent RNA-polymerase"/>
    <property type="match status" value="1"/>
</dbReference>
<name>A0A0D3ML31_9STRA</name>
<feature type="domain" description="RNA polymerase Rpb1" evidence="8">
    <location>
        <begin position="85"/>
        <end position="162"/>
    </location>
</feature>
<evidence type="ECO:0000256" key="4">
    <source>
        <dbReference type="ARBA" id="ARBA00022695"/>
    </source>
</evidence>
<organism evidence="9">
    <name type="scientific">Ochromonas sp. CCMP1393</name>
    <dbReference type="NCBI Taxonomy" id="420556"/>
    <lineage>
        <taxon>Eukaryota</taxon>
        <taxon>Sar</taxon>
        <taxon>Stramenopiles</taxon>
        <taxon>Ochrophyta</taxon>
        <taxon>Chrysophyceae</taxon>
        <taxon>Chromulinales</taxon>
        <taxon>Chromulinaceae</taxon>
        <taxon>Ochromonas</taxon>
    </lineage>
</organism>
<dbReference type="EMBL" id="KJ877675">
    <property type="protein sequence ID" value="AIM52771.1"/>
    <property type="molecule type" value="Genomic_DNA"/>
</dbReference>
<dbReference type="Pfam" id="PF05000">
    <property type="entry name" value="RNA_pol_Rpb1_4"/>
    <property type="match status" value="1"/>
</dbReference>
<dbReference type="GO" id="GO:0000428">
    <property type="term" value="C:DNA-directed RNA polymerase complex"/>
    <property type="evidence" value="ECO:0007669"/>
    <property type="project" value="UniProtKB-KW"/>
</dbReference>
<dbReference type="InterPro" id="IPR042102">
    <property type="entry name" value="RNA_pol_Rpb1_3_sf"/>
</dbReference>
<keyword evidence="3" id="KW-0808">Transferase</keyword>
<keyword evidence="6" id="KW-0804">Transcription</keyword>
<evidence type="ECO:0000259" key="7">
    <source>
        <dbReference type="Pfam" id="PF04998"/>
    </source>
</evidence>
<dbReference type="InterPro" id="IPR012756">
    <property type="entry name" value="DNA-dir_RpoC2_beta_pp"/>
</dbReference>
<evidence type="ECO:0000256" key="1">
    <source>
        <dbReference type="ARBA" id="ARBA00012418"/>
    </source>
</evidence>
<evidence type="ECO:0000256" key="3">
    <source>
        <dbReference type="ARBA" id="ARBA00022679"/>
    </source>
</evidence>
<dbReference type="NCBIfam" id="TIGR02388">
    <property type="entry name" value="rpoC2_cyan"/>
    <property type="match status" value="1"/>
</dbReference>
<keyword evidence="5" id="KW-0862">Zinc</keyword>
<reference evidence="9" key="1">
    <citation type="journal article" date="2015" name="Sci. Rep.">
        <title>Updating algal evolutionary relationships through plastid genome sequencing: did alveolate plastids emerge through endosymbiosis of an ochrophyte?</title>
        <authorList>
            <person name="Sevcikova T."/>
            <person name="Horak A."/>
            <person name="Klimes V."/>
            <person name="Zbrankova V."/>
            <person name="Demir-Hilton E."/>
            <person name="Sudek S."/>
            <person name="Jenkins J."/>
            <person name="Schmutz J."/>
            <person name="Pribyl P."/>
            <person name="Fousek J."/>
            <person name="Vlcek C."/>
            <person name="Lang B.F."/>
            <person name="Obornik M."/>
            <person name="Worden A.Z."/>
            <person name="Elias M."/>
        </authorList>
    </citation>
    <scope>NUCLEOTIDE SEQUENCE</scope>
</reference>
<dbReference type="Gene3D" id="1.10.1790.20">
    <property type="match status" value="1"/>
</dbReference>
<sequence length="1098" mass="125109">MLITRTVTKKILETIVHETFSNFGSLSSSSLLDSLKFLGFYYATNAGISINIEDLKTPNVKKEFLKTATDEMSFVSQQWEQGFVSDTERFQTIIDSWNIATESLKNRIIDYYQNFDPANNLYIMAFSGARGNMSQVRQLVGMRGLMSDQEGKIIDLPIQTNFREGLSSIDYIISSYGARKGIVDTALKTADSGYLTRRLIYIAQDLIIREINCKTKNGIIVLLNKNTNCKNILGRHLLDAKEIKTNSQLHKFNNLLLDEKVLNQLKQKSPLSLNIRSPLTCESNGSICQSCYGWDLAQNNLISLGEAVGIIAAQSIGEPGTQLTMRTFHTGGIFTSELLQQTVAPFSGRIELPLSLKTVAYRTNHGIIVSKLQQEANIIITNWKGIREEIFLDIGSFLYIQKSGFIKKGELISEYSARSFIPGVRRLKPIYTSIAGEIHFESLLLRPISREEKPKVRVNQDDGILWLASGKVFPIPKEAKIVDSSILLKRRSFASLKIVTPYDGMIKIEENKLFLLNNDQKLTIDISSLQKILRNCTSKFSVITKNYQYVDKYTTIGMLYILPNYEGRIYGIRKKESKDITTYFLITENDVWKIHSDQVNNFSILSDNKVRSGNIFNETSSFSKSGFLLKKDGFKMIFQNAVPIFLSRGTILNYKQGDFVLEKQLLATLVNYTQQTEDIVQGLPKIEELIEARIPKMKSYLSLRPGIFLNSSFLEVFKFSKIRGEVIDYYYDRLNLLDKNFTSKEKLAYLKEYNKRKKQIVKIIHSISNKNDLVIYNDKIWKVYPLPPDFAPHYRTTGKPDYSFFNSRGQMLLININNKKISAGWNQKEDLQSDIFLSKYNSNNKISKWKKVPKENFIFGNNKSQDLILQINDKEYLFLESINPIIEYKLPSSSKVSVKPGNFVDIGEPITDGIIDPHELLGILFQYHYLLDGILKGTFRSLNKFQLLLVNSVQSIYQSQGVNISSKHIEIIVRQMTSKVVIKESGDTPFLPGEIIRLSLITEIYKALYSNKSLKIYKTPKFEPLFLSTTNSSLSKDGFLSAAGFQETKRVLTRAAIEGASDWLRGLKECVIIGRLIPAGSAFLNYKNYLDNIYLFKD</sequence>
<dbReference type="PANTHER" id="PTHR19376">
    <property type="entry name" value="DNA-DIRECTED RNA POLYMERASE"/>
    <property type="match status" value="1"/>
</dbReference>
<keyword evidence="4" id="KW-0548">Nucleotidyltransferase</keyword>
<evidence type="ECO:0000313" key="9">
    <source>
        <dbReference type="EMBL" id="AIM52771.1"/>
    </source>
</evidence>
<accession>A0A0D3ML31</accession>
<dbReference type="GO" id="GO:0003677">
    <property type="term" value="F:DNA binding"/>
    <property type="evidence" value="ECO:0007669"/>
    <property type="project" value="InterPro"/>
</dbReference>
<dbReference type="CDD" id="cd02655">
    <property type="entry name" value="RNAP_beta'_C"/>
    <property type="match status" value="1"/>
</dbReference>
<dbReference type="InterPro" id="IPR007083">
    <property type="entry name" value="RNA_pol_Rpb1_4"/>
</dbReference>
<feature type="domain" description="RNA polymerase Rpb1" evidence="7">
    <location>
        <begin position="165"/>
        <end position="988"/>
    </location>
</feature>
<proteinExistence type="predicted"/>
<dbReference type="Gene3D" id="1.10.274.100">
    <property type="entry name" value="RNA polymerase Rpb1, domain 3"/>
    <property type="match status" value="1"/>
</dbReference>
<gene>
    <name evidence="9" type="primary">rpoC2</name>
</gene>
<dbReference type="Gene3D" id="1.10.150.390">
    <property type="match status" value="1"/>
</dbReference>
<dbReference type="Gene3D" id="1.10.132.30">
    <property type="match status" value="1"/>
</dbReference>
<keyword evidence="2 9" id="KW-0240">DNA-directed RNA polymerase</keyword>
<dbReference type="GO" id="GO:0003899">
    <property type="term" value="F:DNA-directed RNA polymerase activity"/>
    <property type="evidence" value="ECO:0007669"/>
    <property type="project" value="UniProtKB-EC"/>
</dbReference>
<evidence type="ECO:0000256" key="6">
    <source>
        <dbReference type="ARBA" id="ARBA00023163"/>
    </source>
</evidence>
<protein>
    <recommendedName>
        <fullName evidence="1">DNA-directed RNA polymerase</fullName>
        <ecNumber evidence="1">2.7.7.6</ecNumber>
    </recommendedName>
</protein>
<dbReference type="AlphaFoldDB" id="A0A0D3ML31"/>
<evidence type="ECO:0000256" key="5">
    <source>
        <dbReference type="ARBA" id="ARBA00022833"/>
    </source>
</evidence>
<evidence type="ECO:0000256" key="2">
    <source>
        <dbReference type="ARBA" id="ARBA00022478"/>
    </source>
</evidence>
<dbReference type="Pfam" id="PF04998">
    <property type="entry name" value="RNA_pol_Rpb1_5"/>
    <property type="match status" value="1"/>
</dbReference>
<dbReference type="EC" id="2.7.7.6" evidence="1"/>
<evidence type="ECO:0000259" key="8">
    <source>
        <dbReference type="Pfam" id="PF05000"/>
    </source>
</evidence>
<keyword evidence="9" id="KW-0934">Plastid</keyword>